<feature type="compositionally biased region" description="Polar residues" evidence="17">
    <location>
        <begin position="454"/>
        <end position="477"/>
    </location>
</feature>
<dbReference type="InterPro" id="IPR014001">
    <property type="entry name" value="Helicase_ATP-bd"/>
</dbReference>
<evidence type="ECO:0000256" key="17">
    <source>
        <dbReference type="SAM" id="MobiDB-lite"/>
    </source>
</evidence>
<dbReference type="GO" id="GO:0005737">
    <property type="term" value="C:cytoplasm"/>
    <property type="evidence" value="ECO:0007669"/>
    <property type="project" value="UniProtKB-SubCell"/>
</dbReference>
<evidence type="ECO:0000256" key="16">
    <source>
        <dbReference type="SAM" id="Coils"/>
    </source>
</evidence>
<evidence type="ECO:0000256" key="2">
    <source>
        <dbReference type="ARBA" id="ARBA00006866"/>
    </source>
</evidence>
<dbReference type="PANTHER" id="PTHR14074">
    <property type="entry name" value="HELICASE WITH DEATH DOMAIN-RELATED"/>
    <property type="match status" value="1"/>
</dbReference>
<feature type="compositionally biased region" description="Low complexity" evidence="17">
    <location>
        <begin position="120"/>
        <end position="131"/>
    </location>
</feature>
<dbReference type="InterPro" id="IPR041204">
    <property type="entry name" value="RIG-I-like_C"/>
</dbReference>
<protein>
    <recommendedName>
        <fullName evidence="3">RNA helicase</fullName>
        <ecNumber evidence="3">3.6.4.13</ecNumber>
    </recommendedName>
</protein>
<dbReference type="InParanoid" id="C3YPK8"/>
<dbReference type="Gene3D" id="2.170.150.30">
    <property type="entry name" value="RIG-I-like receptor, C-terminal regulatory domain"/>
    <property type="match status" value="1"/>
</dbReference>
<dbReference type="PROSITE" id="PS51192">
    <property type="entry name" value="HELICASE_ATP_BIND_1"/>
    <property type="match status" value="1"/>
</dbReference>
<dbReference type="SMART" id="SM00487">
    <property type="entry name" value="DEXDc"/>
    <property type="match status" value="1"/>
</dbReference>
<evidence type="ECO:0000259" key="20">
    <source>
        <dbReference type="PROSITE" id="PS51194"/>
    </source>
</evidence>
<feature type="compositionally biased region" description="Low complexity" evidence="17">
    <location>
        <begin position="409"/>
        <end position="423"/>
    </location>
</feature>
<dbReference type="SMART" id="SM00490">
    <property type="entry name" value="HELICc"/>
    <property type="match status" value="1"/>
</dbReference>
<evidence type="ECO:0000259" key="19">
    <source>
        <dbReference type="PROSITE" id="PS51192"/>
    </source>
</evidence>
<sequence>MADTGQNGPLRLYRILYKIAKELGNDELEELKFLCTGIITASAKEHIDKPLKLFTELNKVGRITETDFSFLEVLLGEKEGIGRQDLLTLLTTLRNEQNIQQQTPPVQPSSANQFQQVPDASTGQQTQQASANLTTNRNAPNAAGQKLAPFQNLGNVPPVALPPISSPQHADSPPSPQQNTGLSAPGRSAPHHGLTASPPTPPDSTIPKCAPNFPASYQTPPKHPRCHGEAQSQEEGKQTTMQEMRQQWELTAETPRSKPVGTPGIPTSPKQFHSPDTVGSLDKAPTLTELHQHAHDATNALHRMKHEQEEIQNEEKMTSVAEIQEQLDQHHLPDTVGSMDKTTSHMELQQQLQAAQVSAAPARIHQGAAPNEGDDQYLMEVNKQWEQGQAMTSPKQAGILLRTPPQQHSNNNKSSTPTKSSPSRHLDEDVVEDSPSNLQDVNEAASPQGYRTVHNITYQSPSSISTNIGQSPILSSGKSEDLEVDSPTKPEELETGPAVRPKVRPTSSPHSDTARRASPIQQDVAQEDMPEGQYSGKVALREYQKELARSALLGKNAIITCATGSGKTLVSALVAERAWSEAKRKDLPFKALFIVPIRNLTKQQKDQFEMLFPLGVVQEIGDTEELSETLKKRDIVMLTAQIVVNSLKAGSLDLTDLDQLILDECHHTTLDHPYNQIMRYYLLKKAELALANPHQKSLPQVIGLTASLGVGGSGNALQHLIELSASLDASRVDHVKENKDELRRHVFTPDAIHILSGQPRKPHDPFSTALDSLMQRLESKVFPDTCPYDRGTQQCENWIVERVKEAEAKTMRNELIVAQYLFDFNRALRLFTKLRAADAIAFLDEKMYQSRAELKGPPKLPIDKFCYQQFDQIREELCVYAEEEETQFPNPMLQQLRSLLIQKFNEPESYGIVLTQQRRETEAIVQYVEEQDVLQGKMRAKRLVGQGKLEDKAITDAQQMAVLKSFRKGLSSEDGCNLLVATDVAQEGLDMPKCNFVIRYDFVSNEIGSVQARGRARAKDAECYLLVTAGSTNERRELENQEKEAFMIEALNEMDQLTQVDFDSRVKAEQAKQLENWKVKQKNKSTRRSLFEAKDVKVYCRQCNRAVCDGTHIVHKGSNYICREPSLPDKCEIVCKKPQVYRTTDNIGLLFCGNPTCRNQYGPIIKYKKGQEETAYGMNVKSFLFDFGDGELRGIAKLSKAPFDITEELYE</sequence>
<dbReference type="Pfam" id="PF01335">
    <property type="entry name" value="DED"/>
    <property type="match status" value="1"/>
</dbReference>
<evidence type="ECO:0000256" key="1">
    <source>
        <dbReference type="ARBA" id="ARBA00004496"/>
    </source>
</evidence>
<dbReference type="GO" id="GO:0003724">
    <property type="term" value="F:RNA helicase activity"/>
    <property type="evidence" value="ECO:0007669"/>
    <property type="project" value="UniProtKB-EC"/>
</dbReference>
<keyword evidence="8" id="KW-0378">Hydrolase</keyword>
<evidence type="ECO:0000256" key="15">
    <source>
        <dbReference type="ARBA" id="ARBA00049390"/>
    </source>
</evidence>
<keyword evidence="12" id="KW-0391">Immunity</keyword>
<dbReference type="Pfam" id="PF00271">
    <property type="entry name" value="Helicase_C"/>
    <property type="match status" value="1"/>
</dbReference>
<evidence type="ECO:0000256" key="6">
    <source>
        <dbReference type="ARBA" id="ARBA00022723"/>
    </source>
</evidence>
<keyword evidence="10" id="KW-0862">Zinc</keyword>
<keyword evidence="6" id="KW-0479">Metal-binding</keyword>
<reference evidence="22" key="1">
    <citation type="journal article" date="2008" name="Nature">
        <title>The amphioxus genome and the evolution of the chordate karyotype.</title>
        <authorList>
            <consortium name="US DOE Joint Genome Institute (JGI-PGF)"/>
            <person name="Putnam N.H."/>
            <person name="Butts T."/>
            <person name="Ferrier D.E.K."/>
            <person name="Furlong R.F."/>
            <person name="Hellsten U."/>
            <person name="Kawashima T."/>
            <person name="Robinson-Rechavi M."/>
            <person name="Shoguchi E."/>
            <person name="Terry A."/>
            <person name="Yu J.-K."/>
            <person name="Benito-Gutierrez E.L."/>
            <person name="Dubchak I."/>
            <person name="Garcia-Fernandez J."/>
            <person name="Gibson-Brown J.J."/>
            <person name="Grigoriev I.V."/>
            <person name="Horton A.C."/>
            <person name="de Jong P.J."/>
            <person name="Jurka J."/>
            <person name="Kapitonov V.V."/>
            <person name="Kohara Y."/>
            <person name="Kuroki Y."/>
            <person name="Lindquist E."/>
            <person name="Lucas S."/>
            <person name="Osoegawa K."/>
            <person name="Pennacchio L.A."/>
            <person name="Salamov A.A."/>
            <person name="Satou Y."/>
            <person name="Sauka-Spengler T."/>
            <person name="Schmutz J."/>
            <person name="Shin-I T."/>
            <person name="Toyoda A."/>
            <person name="Bronner-Fraser M."/>
            <person name="Fujiyama A."/>
            <person name="Holland L.Z."/>
            <person name="Holland P.W.H."/>
            <person name="Satoh N."/>
            <person name="Rokhsar D.S."/>
        </authorList>
    </citation>
    <scope>NUCLEOTIDE SEQUENCE [LARGE SCALE GENOMIC DNA]</scope>
    <source>
        <strain evidence="22">S238N-H82</strain>
        <tissue evidence="22">Testes</tissue>
    </source>
</reference>
<dbReference type="Pfam" id="PF11648">
    <property type="entry name" value="RIG-I_C-RD"/>
    <property type="match status" value="1"/>
</dbReference>
<dbReference type="Gene3D" id="1.20.1320.30">
    <property type="match status" value="1"/>
</dbReference>
<dbReference type="GO" id="GO:0046872">
    <property type="term" value="F:metal ion binding"/>
    <property type="evidence" value="ECO:0007669"/>
    <property type="project" value="UniProtKB-KW"/>
</dbReference>
<dbReference type="InterPro" id="IPR038557">
    <property type="entry name" value="RLR_C_sf"/>
</dbReference>
<dbReference type="GO" id="GO:0016787">
    <property type="term" value="F:hydrolase activity"/>
    <property type="evidence" value="ECO:0007669"/>
    <property type="project" value="UniProtKB-KW"/>
</dbReference>
<keyword evidence="5" id="KW-0399">Innate immunity</keyword>
<feature type="coiled-coil region" evidence="16">
    <location>
        <begin position="294"/>
        <end position="326"/>
    </location>
</feature>
<dbReference type="AlphaFoldDB" id="C3YPK8"/>
<feature type="compositionally biased region" description="Polar residues" evidence="17">
    <location>
        <begin position="230"/>
        <end position="249"/>
    </location>
</feature>
<keyword evidence="14" id="KW-0051">Antiviral defense</keyword>
<evidence type="ECO:0000256" key="12">
    <source>
        <dbReference type="ARBA" id="ARBA00022859"/>
    </source>
</evidence>
<keyword evidence="16" id="KW-0175">Coiled coil</keyword>
<evidence type="ECO:0000313" key="22">
    <source>
        <dbReference type="EMBL" id="EEN57792.1"/>
    </source>
</evidence>
<feature type="domain" description="DED" evidence="18">
    <location>
        <begin position="11"/>
        <end position="92"/>
    </location>
</feature>
<keyword evidence="9" id="KW-0347">Helicase</keyword>
<comment type="subcellular location">
    <subcellularLocation>
        <location evidence="1">Cytoplasm</location>
    </subcellularLocation>
</comment>
<name>C3YPK8_BRAFL</name>
<dbReference type="InterPro" id="IPR011029">
    <property type="entry name" value="DEATH-like_dom_sf"/>
</dbReference>
<dbReference type="SUPFAM" id="SSF52540">
    <property type="entry name" value="P-loop containing nucleoside triphosphate hydrolases"/>
    <property type="match status" value="1"/>
</dbReference>
<feature type="domain" description="RLR CTR" evidence="21">
    <location>
        <begin position="1086"/>
        <end position="1211"/>
    </location>
</feature>
<dbReference type="InterPro" id="IPR021673">
    <property type="entry name" value="RLR_CTR"/>
</dbReference>
<dbReference type="EC" id="3.6.4.13" evidence="3"/>
<dbReference type="SMART" id="SM00031">
    <property type="entry name" value="DED"/>
    <property type="match status" value="1"/>
</dbReference>
<comment type="similarity">
    <text evidence="2">Belongs to the helicase family. RLR subfamily.</text>
</comment>
<dbReference type="Gene3D" id="3.40.50.300">
    <property type="entry name" value="P-loop containing nucleotide triphosphate hydrolases"/>
    <property type="match status" value="2"/>
</dbReference>
<feature type="domain" description="Helicase ATP-binding" evidence="19">
    <location>
        <begin position="548"/>
        <end position="726"/>
    </location>
</feature>
<feature type="compositionally biased region" description="Basic and acidic residues" evidence="17">
    <location>
        <begin position="478"/>
        <end position="492"/>
    </location>
</feature>
<feature type="domain" description="Helicase C-terminal" evidence="20">
    <location>
        <begin position="895"/>
        <end position="1059"/>
    </location>
</feature>
<dbReference type="GO" id="GO:0003723">
    <property type="term" value="F:RNA binding"/>
    <property type="evidence" value="ECO:0007669"/>
    <property type="project" value="UniProtKB-KW"/>
</dbReference>
<dbReference type="GO" id="GO:0042981">
    <property type="term" value="P:regulation of apoptotic process"/>
    <property type="evidence" value="ECO:0007669"/>
    <property type="project" value="InterPro"/>
</dbReference>
<keyword evidence="4" id="KW-0963">Cytoplasm</keyword>
<dbReference type="PROSITE" id="PS51194">
    <property type="entry name" value="HELICASE_CTER"/>
    <property type="match status" value="1"/>
</dbReference>
<evidence type="ECO:0000256" key="5">
    <source>
        <dbReference type="ARBA" id="ARBA00022588"/>
    </source>
</evidence>
<dbReference type="Pfam" id="PF18119">
    <property type="entry name" value="RIG-I_C"/>
    <property type="match status" value="1"/>
</dbReference>
<proteinExistence type="inferred from homology"/>
<dbReference type="STRING" id="7739.C3YPK8"/>
<keyword evidence="13" id="KW-0694">RNA-binding</keyword>
<dbReference type="EMBL" id="GG666538">
    <property type="protein sequence ID" value="EEN57792.1"/>
    <property type="molecule type" value="Genomic_DNA"/>
</dbReference>
<evidence type="ECO:0000259" key="21">
    <source>
        <dbReference type="PROSITE" id="PS51789"/>
    </source>
</evidence>
<gene>
    <name evidence="22" type="ORF">BRAFLDRAFT_76000</name>
</gene>
<dbReference type="GO" id="GO:0045087">
    <property type="term" value="P:innate immune response"/>
    <property type="evidence" value="ECO:0007669"/>
    <property type="project" value="UniProtKB-KW"/>
</dbReference>
<dbReference type="InterPro" id="IPR027417">
    <property type="entry name" value="P-loop_NTPase"/>
</dbReference>
<evidence type="ECO:0000256" key="7">
    <source>
        <dbReference type="ARBA" id="ARBA00022741"/>
    </source>
</evidence>
<evidence type="ECO:0000256" key="9">
    <source>
        <dbReference type="ARBA" id="ARBA00022806"/>
    </source>
</evidence>
<evidence type="ECO:0000259" key="18">
    <source>
        <dbReference type="PROSITE" id="PS50168"/>
    </source>
</evidence>
<dbReference type="Pfam" id="PF04851">
    <property type="entry name" value="ResIII"/>
    <property type="match status" value="1"/>
</dbReference>
<dbReference type="GO" id="GO:0005524">
    <property type="term" value="F:ATP binding"/>
    <property type="evidence" value="ECO:0007669"/>
    <property type="project" value="UniProtKB-KW"/>
</dbReference>
<dbReference type="PROSITE" id="PS51789">
    <property type="entry name" value="RLR_CTR"/>
    <property type="match status" value="1"/>
</dbReference>
<dbReference type="PROSITE" id="PS50168">
    <property type="entry name" value="DED"/>
    <property type="match status" value="1"/>
</dbReference>
<dbReference type="CDD" id="cd00045">
    <property type="entry name" value="DED"/>
    <property type="match status" value="1"/>
</dbReference>
<dbReference type="InterPro" id="IPR001650">
    <property type="entry name" value="Helicase_C-like"/>
</dbReference>
<comment type="catalytic activity">
    <reaction evidence="15">
        <text>ATP + H2O = ADP + phosphate + H(+)</text>
        <dbReference type="Rhea" id="RHEA:13065"/>
        <dbReference type="ChEBI" id="CHEBI:15377"/>
        <dbReference type="ChEBI" id="CHEBI:15378"/>
        <dbReference type="ChEBI" id="CHEBI:30616"/>
        <dbReference type="ChEBI" id="CHEBI:43474"/>
        <dbReference type="ChEBI" id="CHEBI:456216"/>
        <dbReference type="EC" id="3.6.4.13"/>
    </reaction>
    <physiologicalReaction direction="left-to-right" evidence="15">
        <dbReference type="Rhea" id="RHEA:13066"/>
    </physiologicalReaction>
</comment>
<dbReference type="GO" id="GO:0003677">
    <property type="term" value="F:DNA binding"/>
    <property type="evidence" value="ECO:0007669"/>
    <property type="project" value="InterPro"/>
</dbReference>
<dbReference type="eggNOG" id="KOG0354">
    <property type="taxonomic scope" value="Eukaryota"/>
</dbReference>
<dbReference type="PANTHER" id="PTHR14074:SF36">
    <property type="entry name" value="RNA HELICASE"/>
    <property type="match status" value="1"/>
</dbReference>
<dbReference type="InterPro" id="IPR051363">
    <property type="entry name" value="RLR_Helicase"/>
</dbReference>
<evidence type="ECO:0000256" key="10">
    <source>
        <dbReference type="ARBA" id="ARBA00022833"/>
    </source>
</evidence>
<dbReference type="Gene3D" id="1.10.533.10">
    <property type="entry name" value="Death Domain, Fas"/>
    <property type="match status" value="1"/>
</dbReference>
<evidence type="ECO:0000256" key="14">
    <source>
        <dbReference type="ARBA" id="ARBA00023118"/>
    </source>
</evidence>
<dbReference type="SUPFAM" id="SSF47986">
    <property type="entry name" value="DEATH domain"/>
    <property type="match status" value="1"/>
</dbReference>
<feature type="region of interest" description="Disordered" evidence="17">
    <location>
        <begin position="100"/>
        <end position="277"/>
    </location>
</feature>
<organism>
    <name type="scientific">Branchiostoma floridae</name>
    <name type="common">Florida lancelet</name>
    <name type="synonym">Amphioxus</name>
    <dbReference type="NCBI Taxonomy" id="7739"/>
    <lineage>
        <taxon>Eukaryota</taxon>
        <taxon>Metazoa</taxon>
        <taxon>Chordata</taxon>
        <taxon>Cephalochordata</taxon>
        <taxon>Leptocardii</taxon>
        <taxon>Amphioxiformes</taxon>
        <taxon>Branchiostomatidae</taxon>
        <taxon>Branchiostoma</taxon>
    </lineage>
</organism>
<evidence type="ECO:0000256" key="4">
    <source>
        <dbReference type="ARBA" id="ARBA00022490"/>
    </source>
</evidence>
<evidence type="ECO:0000256" key="11">
    <source>
        <dbReference type="ARBA" id="ARBA00022840"/>
    </source>
</evidence>
<feature type="compositionally biased region" description="Polar residues" evidence="17">
    <location>
        <begin position="100"/>
        <end position="119"/>
    </location>
</feature>
<evidence type="ECO:0000256" key="8">
    <source>
        <dbReference type="ARBA" id="ARBA00022801"/>
    </source>
</evidence>
<keyword evidence="7" id="KW-0547">Nucleotide-binding</keyword>
<dbReference type="InterPro" id="IPR006935">
    <property type="entry name" value="Helicase/UvrB_N"/>
</dbReference>
<feature type="region of interest" description="Disordered" evidence="17">
    <location>
        <begin position="402"/>
        <end position="532"/>
    </location>
</feature>
<dbReference type="GO" id="GO:0051607">
    <property type="term" value="P:defense response to virus"/>
    <property type="evidence" value="ECO:0007669"/>
    <property type="project" value="UniProtKB-KW"/>
</dbReference>
<dbReference type="InterPro" id="IPR001875">
    <property type="entry name" value="DED_dom"/>
</dbReference>
<evidence type="ECO:0000256" key="13">
    <source>
        <dbReference type="ARBA" id="ARBA00022884"/>
    </source>
</evidence>
<keyword evidence="11" id="KW-0067">ATP-binding</keyword>
<evidence type="ECO:0000256" key="3">
    <source>
        <dbReference type="ARBA" id="ARBA00012552"/>
    </source>
</evidence>
<accession>C3YPK8</accession>